<reference evidence="2" key="1">
    <citation type="submission" date="2022-11" db="EMBL/GenBank/DDBJ databases">
        <title>Centuries of genome instability and evolution in soft-shell clam transmissible cancer (bioRxiv).</title>
        <authorList>
            <person name="Hart S.F.M."/>
            <person name="Yonemitsu M.A."/>
            <person name="Giersch R.M."/>
            <person name="Beal B.F."/>
            <person name="Arriagada G."/>
            <person name="Davis B.W."/>
            <person name="Ostrander E.A."/>
            <person name="Goff S.P."/>
            <person name="Metzger M.J."/>
        </authorList>
    </citation>
    <scope>NUCLEOTIDE SEQUENCE</scope>
    <source>
        <strain evidence="2">MELC-2E11</strain>
        <tissue evidence="2">Siphon/mantle</tissue>
    </source>
</reference>
<evidence type="ECO:0008006" key="4">
    <source>
        <dbReference type="Google" id="ProtNLM"/>
    </source>
</evidence>
<sequence>MTSLAVLVFLSVATAAVLSTVLNAAVGPVCYSCNSTLGIEECDQVKHCALDEICQTLLLHRIPGLEMDRYSTGCIPKHSRRCNPSNPTVSYADGFTSYPFVWTVHFVGAPANVVPTLTTMLTSAALSCAECAG</sequence>
<organism evidence="2 3">
    <name type="scientific">Mya arenaria</name>
    <name type="common">Soft-shell clam</name>
    <dbReference type="NCBI Taxonomy" id="6604"/>
    <lineage>
        <taxon>Eukaryota</taxon>
        <taxon>Metazoa</taxon>
        <taxon>Spiralia</taxon>
        <taxon>Lophotrochozoa</taxon>
        <taxon>Mollusca</taxon>
        <taxon>Bivalvia</taxon>
        <taxon>Autobranchia</taxon>
        <taxon>Heteroconchia</taxon>
        <taxon>Euheterodonta</taxon>
        <taxon>Imparidentia</taxon>
        <taxon>Neoheterodontei</taxon>
        <taxon>Myida</taxon>
        <taxon>Myoidea</taxon>
        <taxon>Myidae</taxon>
        <taxon>Mya</taxon>
    </lineage>
</organism>
<dbReference type="Proteomes" id="UP001164746">
    <property type="component" value="Chromosome 8"/>
</dbReference>
<evidence type="ECO:0000313" key="3">
    <source>
        <dbReference type="Proteomes" id="UP001164746"/>
    </source>
</evidence>
<evidence type="ECO:0000256" key="1">
    <source>
        <dbReference type="SAM" id="SignalP"/>
    </source>
</evidence>
<keyword evidence="3" id="KW-1185">Reference proteome</keyword>
<name>A0ABY7EWN5_MYAAR</name>
<protein>
    <recommendedName>
        <fullName evidence="4">Sodefrin-like factor</fullName>
    </recommendedName>
</protein>
<proteinExistence type="predicted"/>
<gene>
    <name evidence="2" type="ORF">MAR_027539</name>
</gene>
<evidence type="ECO:0000313" key="2">
    <source>
        <dbReference type="EMBL" id="WAR13359.1"/>
    </source>
</evidence>
<dbReference type="EMBL" id="CP111019">
    <property type="protein sequence ID" value="WAR13359.1"/>
    <property type="molecule type" value="Genomic_DNA"/>
</dbReference>
<accession>A0ABY7EWN5</accession>
<feature type="signal peptide" evidence="1">
    <location>
        <begin position="1"/>
        <end position="19"/>
    </location>
</feature>
<feature type="chain" id="PRO_5045386824" description="Sodefrin-like factor" evidence="1">
    <location>
        <begin position="20"/>
        <end position="133"/>
    </location>
</feature>
<keyword evidence="1" id="KW-0732">Signal</keyword>